<evidence type="ECO:0000313" key="1">
    <source>
        <dbReference type="EMBL" id="KAF2688378.1"/>
    </source>
</evidence>
<reference evidence="1" key="1">
    <citation type="journal article" date="2020" name="Stud. Mycol.">
        <title>101 Dothideomycetes genomes: a test case for predicting lifestyles and emergence of pathogens.</title>
        <authorList>
            <person name="Haridas S."/>
            <person name="Albert R."/>
            <person name="Binder M."/>
            <person name="Bloem J."/>
            <person name="Labutti K."/>
            <person name="Salamov A."/>
            <person name="Andreopoulos B."/>
            <person name="Baker S."/>
            <person name="Barry K."/>
            <person name="Bills G."/>
            <person name="Bluhm B."/>
            <person name="Cannon C."/>
            <person name="Castanera R."/>
            <person name="Culley D."/>
            <person name="Daum C."/>
            <person name="Ezra D."/>
            <person name="Gonzalez J."/>
            <person name="Henrissat B."/>
            <person name="Kuo A."/>
            <person name="Liang C."/>
            <person name="Lipzen A."/>
            <person name="Lutzoni F."/>
            <person name="Magnuson J."/>
            <person name="Mondo S."/>
            <person name="Nolan M."/>
            <person name="Ohm R."/>
            <person name="Pangilinan J."/>
            <person name="Park H.-J."/>
            <person name="Ramirez L."/>
            <person name="Alfaro M."/>
            <person name="Sun H."/>
            <person name="Tritt A."/>
            <person name="Yoshinaga Y."/>
            <person name="Zwiers L.-H."/>
            <person name="Turgeon B."/>
            <person name="Goodwin S."/>
            <person name="Spatafora J."/>
            <person name="Crous P."/>
            <person name="Grigoriev I."/>
        </authorList>
    </citation>
    <scope>NUCLEOTIDE SEQUENCE</scope>
    <source>
        <strain evidence="1">CBS 122367</strain>
    </source>
</reference>
<dbReference type="EMBL" id="MU005573">
    <property type="protein sequence ID" value="KAF2688378.1"/>
    <property type="molecule type" value="Genomic_DNA"/>
</dbReference>
<dbReference type="Proteomes" id="UP000799291">
    <property type="component" value="Unassembled WGS sequence"/>
</dbReference>
<name>A0A6G1JD66_9PLEO</name>
<gene>
    <name evidence="1" type="ORF">K458DRAFT_414143</name>
</gene>
<organism evidence="1 2">
    <name type="scientific">Lentithecium fluviatile CBS 122367</name>
    <dbReference type="NCBI Taxonomy" id="1168545"/>
    <lineage>
        <taxon>Eukaryota</taxon>
        <taxon>Fungi</taxon>
        <taxon>Dikarya</taxon>
        <taxon>Ascomycota</taxon>
        <taxon>Pezizomycotina</taxon>
        <taxon>Dothideomycetes</taxon>
        <taxon>Pleosporomycetidae</taxon>
        <taxon>Pleosporales</taxon>
        <taxon>Massarineae</taxon>
        <taxon>Lentitheciaceae</taxon>
        <taxon>Lentithecium</taxon>
    </lineage>
</organism>
<keyword evidence="2" id="KW-1185">Reference proteome</keyword>
<dbReference type="AlphaFoldDB" id="A0A6G1JD66"/>
<evidence type="ECO:0000313" key="2">
    <source>
        <dbReference type="Proteomes" id="UP000799291"/>
    </source>
</evidence>
<accession>A0A6G1JD66</accession>
<protein>
    <submittedName>
        <fullName evidence="1">Uncharacterized protein</fullName>
    </submittedName>
</protein>
<proteinExistence type="predicted"/>
<sequence length="99" mass="10704">MEQVSILSIVSNTTPFIDFAAKLISKTHAIYRSGSLVEHNDIRLVGKDMEAFSKGLVITLQGSGTLLADNDRALFETYGKCVEVASDIESALSRLEAKG</sequence>
<dbReference type="OrthoDB" id="3558752at2759"/>